<dbReference type="HOGENOM" id="CLU_2478074_0_0_11"/>
<evidence type="ECO:0000313" key="1">
    <source>
        <dbReference type="EMBL" id="AJI78052.1"/>
    </source>
</evidence>
<protein>
    <submittedName>
        <fullName evidence="1">Uncharacterized protein</fullName>
    </submittedName>
</protein>
<organism evidence="1 2">
    <name type="scientific">Corynebacterium singulare</name>
    <dbReference type="NCBI Taxonomy" id="161899"/>
    <lineage>
        <taxon>Bacteria</taxon>
        <taxon>Bacillati</taxon>
        <taxon>Actinomycetota</taxon>
        <taxon>Actinomycetes</taxon>
        <taxon>Mycobacteriales</taxon>
        <taxon>Corynebacteriaceae</taxon>
        <taxon>Corynebacterium</taxon>
    </lineage>
</organism>
<gene>
    <name evidence="1" type="ORF">CSING_02510</name>
</gene>
<dbReference type="Proteomes" id="UP000031890">
    <property type="component" value="Chromosome"/>
</dbReference>
<dbReference type="RefSeq" id="WP_042529372.1">
    <property type="nucleotide sequence ID" value="NZ_CP010827.1"/>
</dbReference>
<dbReference type="KEGG" id="csx:CSING_02510"/>
<dbReference type="AlphaFoldDB" id="A0A0B6ENI2"/>
<sequence length="87" mass="9478">MNSPTDITTEAPENVPVRSFYTNCTVSQQTGTNSEDETKFTHCNLVHVFASGTVLVPGVYSDKVLHPSAGVIQITREDNPIDENKAI</sequence>
<evidence type="ECO:0000313" key="2">
    <source>
        <dbReference type="Proteomes" id="UP000031890"/>
    </source>
</evidence>
<accession>A0A0B6ENI2</accession>
<reference evidence="1 2" key="1">
    <citation type="journal article" date="2015" name="Genome Announc.">
        <title>Complete Genome Sequence and Annotation of Corynebacterium singulare DSM 44357, Isolated from a Human Semen Specimen.</title>
        <authorList>
            <person name="Merten M."/>
            <person name="Brinkrolf K."/>
            <person name="Albersmeier A."/>
            <person name="Kutter Y."/>
            <person name="Ruckert C."/>
            <person name="Tauch A."/>
        </authorList>
    </citation>
    <scope>NUCLEOTIDE SEQUENCE [LARGE SCALE GENOMIC DNA]</scope>
    <source>
        <strain evidence="1">IBS B52218</strain>
    </source>
</reference>
<proteinExistence type="predicted"/>
<name>A0A0B6ENI2_9CORY</name>
<dbReference type="EMBL" id="CP010827">
    <property type="protein sequence ID" value="AJI78052.1"/>
    <property type="molecule type" value="Genomic_DNA"/>
</dbReference>